<feature type="domain" description="AAA+ ATPase" evidence="5">
    <location>
        <begin position="244"/>
        <end position="371"/>
    </location>
</feature>
<dbReference type="SMART" id="SM00382">
    <property type="entry name" value="AAA"/>
    <property type="match status" value="1"/>
</dbReference>
<gene>
    <name evidence="6" type="ORF">L0C25_18555</name>
</gene>
<evidence type="ECO:0000259" key="5">
    <source>
        <dbReference type="SMART" id="SM00382"/>
    </source>
</evidence>
<name>A0AA46YKF4_9ACTN</name>
<dbReference type="Pfam" id="PF00004">
    <property type="entry name" value="AAA"/>
    <property type="match status" value="1"/>
</dbReference>
<protein>
    <submittedName>
        <fullName evidence="6">ATP-binding protein</fullName>
    </submittedName>
</protein>
<dbReference type="GO" id="GO:0016887">
    <property type="term" value="F:ATP hydrolysis activity"/>
    <property type="evidence" value="ECO:0007669"/>
    <property type="project" value="InterPro"/>
</dbReference>
<reference evidence="6" key="1">
    <citation type="submission" date="2022-01" db="EMBL/GenBank/DDBJ databases">
        <title>Nocardioidaceae gen. sp. A5X3R13.</title>
        <authorList>
            <person name="Lopez Marin M.A."/>
            <person name="Uhlik O."/>
        </authorList>
    </citation>
    <scope>NUCLEOTIDE SEQUENCE</scope>
    <source>
        <strain evidence="6">A5X3R13</strain>
    </source>
</reference>
<feature type="region of interest" description="Disordered" evidence="4">
    <location>
        <begin position="451"/>
        <end position="493"/>
    </location>
</feature>
<dbReference type="AlphaFoldDB" id="A0AA46YKF4"/>
<evidence type="ECO:0000313" key="6">
    <source>
        <dbReference type="EMBL" id="UYM04514.1"/>
    </source>
</evidence>
<dbReference type="CDD" id="cd19481">
    <property type="entry name" value="RecA-like_protease"/>
    <property type="match status" value="1"/>
</dbReference>
<organism evidence="6 7">
    <name type="scientific">Solicola gregarius</name>
    <dbReference type="NCBI Taxonomy" id="2908642"/>
    <lineage>
        <taxon>Bacteria</taxon>
        <taxon>Bacillati</taxon>
        <taxon>Actinomycetota</taxon>
        <taxon>Actinomycetes</taxon>
        <taxon>Propionibacteriales</taxon>
        <taxon>Nocardioidaceae</taxon>
        <taxon>Solicola</taxon>
    </lineage>
</organism>
<sequence length="493" mass="53360">MTDTNDFIATYKRFLDQVVRDFDGREPRVSPLTERISDHLGHDARELPVVKESLSRPRLVDADLAIAAIAADGHDVIGLAGPPDLPEASFATILRGGIGRLDLGAVDYVSLPTGPDAERQVVARGIHLFTYDGARVAILQRDAAREWGADTATLEVVAADREVVTRLLQDVRRRMIERSVLRGQLMTFTGDEYEATLGGITFHRRPDIAAADVILPDGTLERLARHVVQLGDHRDRMLAAGQHLKRGILLYGPPGTGKTHTVRHLLTRTDGTTAIMLAGGSLALIGEATRIARAMQPAIIVLEDCDLIAQDRDLDDGPETTLFEVLEALDGLDGDADVTFLLTTNRVDLLERALAQRPGRVDLAVEIPLPDERARRELFALYAEGLAFSAEALGAAAERAEDVTASFAKELIRRAVLDAAIVDAEPCDVHLSDALDELLSDRESLTRSLLASGPKQFAGDGDDDDDGWGDADGEARGPRDGYSSALSIDELDV</sequence>
<dbReference type="EMBL" id="CP094970">
    <property type="protein sequence ID" value="UYM04514.1"/>
    <property type="molecule type" value="Genomic_DNA"/>
</dbReference>
<dbReference type="KEGG" id="sgrg:L0C25_18555"/>
<keyword evidence="7" id="KW-1185">Reference proteome</keyword>
<proteinExistence type="inferred from homology"/>
<dbReference type="GO" id="GO:0005524">
    <property type="term" value="F:ATP binding"/>
    <property type="evidence" value="ECO:0007669"/>
    <property type="project" value="UniProtKB-KW"/>
</dbReference>
<dbReference type="SUPFAM" id="SSF52540">
    <property type="entry name" value="P-loop containing nucleoside triphosphate hydrolases"/>
    <property type="match status" value="1"/>
</dbReference>
<feature type="compositionally biased region" description="Acidic residues" evidence="4">
    <location>
        <begin position="460"/>
        <end position="472"/>
    </location>
</feature>
<keyword evidence="3 6" id="KW-0067">ATP-binding</keyword>
<keyword evidence="2" id="KW-0547">Nucleotide-binding</keyword>
<comment type="similarity">
    <text evidence="1">Belongs to the AAA ATPase family.</text>
</comment>
<dbReference type="PANTHER" id="PTHR23073">
    <property type="entry name" value="26S PROTEASOME REGULATORY SUBUNIT"/>
    <property type="match status" value="1"/>
</dbReference>
<dbReference type="InterPro" id="IPR027417">
    <property type="entry name" value="P-loop_NTPase"/>
</dbReference>
<dbReference type="RefSeq" id="WP_271633244.1">
    <property type="nucleotide sequence ID" value="NZ_CP094970.1"/>
</dbReference>
<dbReference type="InterPro" id="IPR003959">
    <property type="entry name" value="ATPase_AAA_core"/>
</dbReference>
<dbReference type="Gene3D" id="3.40.50.300">
    <property type="entry name" value="P-loop containing nucleotide triphosphate hydrolases"/>
    <property type="match status" value="1"/>
</dbReference>
<evidence type="ECO:0000256" key="1">
    <source>
        <dbReference type="ARBA" id="ARBA00006914"/>
    </source>
</evidence>
<evidence type="ECO:0000256" key="2">
    <source>
        <dbReference type="ARBA" id="ARBA00022741"/>
    </source>
</evidence>
<accession>A0AA46YKF4</accession>
<evidence type="ECO:0000256" key="4">
    <source>
        <dbReference type="SAM" id="MobiDB-lite"/>
    </source>
</evidence>
<evidence type="ECO:0000313" key="7">
    <source>
        <dbReference type="Proteomes" id="UP001164390"/>
    </source>
</evidence>
<dbReference type="InterPro" id="IPR003593">
    <property type="entry name" value="AAA+_ATPase"/>
</dbReference>
<evidence type="ECO:0000256" key="3">
    <source>
        <dbReference type="ARBA" id="ARBA00022840"/>
    </source>
</evidence>
<dbReference type="Proteomes" id="UP001164390">
    <property type="component" value="Chromosome"/>
</dbReference>
<dbReference type="InterPro" id="IPR050221">
    <property type="entry name" value="26S_Proteasome_ATPase"/>
</dbReference>